<dbReference type="Gene3D" id="1.10.10.60">
    <property type="entry name" value="Homeodomain-like"/>
    <property type="match status" value="1"/>
</dbReference>
<sequence length="329" mass="35004">MRIGLTKARSMGSVAEAVERGGGSVARVFARADLPLRLIEEPDRLILLSDQLRIVESAAREIGDAALPARLSLGAGVASLGPYGRRVCASDSLGLALNLGTALIVRHLQTATAMAVTVRDGRAHVSYAVTDASAVGRQKNEILALGYILDVLRRFLGTDFVPTEASVSGAILQDRGAIEAALGCALSLRSGAGITFDARHLAAANPGTMAGGDQQDTAPVPDPADFILCIGHLIRLGLLEARPPIDWLSRRLGLSRRSLQRRFEAHGTTFLSCLTSVRTQDAKRLLATTDRPIGQIALDLGYADPAHFSRAFQDWTGCPPSAWRRGVRS</sequence>
<protein>
    <submittedName>
        <fullName evidence="5">AraC-like DNA-binding protein</fullName>
    </submittedName>
</protein>
<dbReference type="InterPro" id="IPR009057">
    <property type="entry name" value="Homeodomain-like_sf"/>
</dbReference>
<dbReference type="PANTHER" id="PTHR47894:SF4">
    <property type="entry name" value="HTH-TYPE TRANSCRIPTIONAL REGULATOR GADX"/>
    <property type="match status" value="1"/>
</dbReference>
<organism evidence="5 6">
    <name type="scientific">Methylobacterium goesingense</name>
    <dbReference type="NCBI Taxonomy" id="243690"/>
    <lineage>
        <taxon>Bacteria</taxon>
        <taxon>Pseudomonadati</taxon>
        <taxon>Pseudomonadota</taxon>
        <taxon>Alphaproteobacteria</taxon>
        <taxon>Hyphomicrobiales</taxon>
        <taxon>Methylobacteriaceae</taxon>
        <taxon>Methylobacterium</taxon>
    </lineage>
</organism>
<reference evidence="5 6" key="1">
    <citation type="submission" date="2024-06" db="EMBL/GenBank/DDBJ databases">
        <title>Genomic Encyclopedia of Type Strains, Phase IV (KMG-IV): sequencing the most valuable type-strain genomes for metagenomic binning, comparative biology and taxonomic classification.</title>
        <authorList>
            <person name="Goeker M."/>
        </authorList>
    </citation>
    <scope>NUCLEOTIDE SEQUENCE [LARGE SCALE GENOMIC DNA]</scope>
    <source>
        <strain evidence="5 6">DSM 21331</strain>
    </source>
</reference>
<comment type="caution">
    <text evidence="5">The sequence shown here is derived from an EMBL/GenBank/DDBJ whole genome shotgun (WGS) entry which is preliminary data.</text>
</comment>
<dbReference type="SUPFAM" id="SSF46689">
    <property type="entry name" value="Homeodomain-like"/>
    <property type="match status" value="1"/>
</dbReference>
<dbReference type="PANTHER" id="PTHR47894">
    <property type="entry name" value="HTH-TYPE TRANSCRIPTIONAL REGULATOR GADX"/>
    <property type="match status" value="1"/>
</dbReference>
<keyword evidence="6" id="KW-1185">Reference proteome</keyword>
<dbReference type="InterPro" id="IPR018060">
    <property type="entry name" value="HTH_AraC"/>
</dbReference>
<proteinExistence type="predicted"/>
<dbReference type="Pfam" id="PF12833">
    <property type="entry name" value="HTH_18"/>
    <property type="match status" value="1"/>
</dbReference>
<evidence type="ECO:0000313" key="5">
    <source>
        <dbReference type="EMBL" id="MET3692059.1"/>
    </source>
</evidence>
<dbReference type="Pfam" id="PF12625">
    <property type="entry name" value="Arabinose_bd"/>
    <property type="match status" value="1"/>
</dbReference>
<dbReference type="InterPro" id="IPR032687">
    <property type="entry name" value="AraC-type_N"/>
</dbReference>
<evidence type="ECO:0000256" key="2">
    <source>
        <dbReference type="ARBA" id="ARBA00023125"/>
    </source>
</evidence>
<keyword evidence="2" id="KW-0238">DNA-binding</keyword>
<dbReference type="PROSITE" id="PS01124">
    <property type="entry name" value="HTH_ARAC_FAMILY_2"/>
    <property type="match status" value="1"/>
</dbReference>
<evidence type="ECO:0000313" key="6">
    <source>
        <dbReference type="Proteomes" id="UP001549145"/>
    </source>
</evidence>
<evidence type="ECO:0000256" key="3">
    <source>
        <dbReference type="ARBA" id="ARBA00023163"/>
    </source>
</evidence>
<evidence type="ECO:0000256" key="1">
    <source>
        <dbReference type="ARBA" id="ARBA00023015"/>
    </source>
</evidence>
<feature type="domain" description="HTH araC/xylS-type" evidence="4">
    <location>
        <begin position="245"/>
        <end position="326"/>
    </location>
</feature>
<gene>
    <name evidence="5" type="ORF">ABID43_001590</name>
</gene>
<evidence type="ECO:0000259" key="4">
    <source>
        <dbReference type="PROSITE" id="PS01124"/>
    </source>
</evidence>
<dbReference type="RefSeq" id="WP_238280429.1">
    <property type="nucleotide sequence ID" value="NZ_BPQL01000086.1"/>
</dbReference>
<dbReference type="EMBL" id="JBEPMM010000003">
    <property type="protein sequence ID" value="MET3692059.1"/>
    <property type="molecule type" value="Genomic_DNA"/>
</dbReference>
<keyword evidence="1" id="KW-0805">Transcription regulation</keyword>
<name>A0ABV2L2L0_9HYPH</name>
<dbReference type="SMART" id="SM00342">
    <property type="entry name" value="HTH_ARAC"/>
    <property type="match status" value="1"/>
</dbReference>
<dbReference type="Proteomes" id="UP001549145">
    <property type="component" value="Unassembled WGS sequence"/>
</dbReference>
<accession>A0ABV2L2L0</accession>
<keyword evidence="3" id="KW-0804">Transcription</keyword>